<keyword evidence="10" id="KW-1185">Reference proteome</keyword>
<evidence type="ECO:0000256" key="3">
    <source>
        <dbReference type="ARBA" id="ARBA00009370"/>
    </source>
</evidence>
<dbReference type="PROSITE" id="PS00761">
    <property type="entry name" value="SPASE_I_3"/>
    <property type="match status" value="1"/>
</dbReference>
<sequence length="179" mass="20432">MKNFKDYFWMTIKYAIIALAIAILVRGFLLIPVPVEGNSMETTLKQGDMVVMEKISKIKRFDVVVFQLASGTTYIKRVIALPGDELRYDNDILYINGKKVPEKFLTANKQNLADEGSFTNDFSLEELTGAKKLAADSYFVMGDNRRISKDSRSFGAIKSQDILGKARFVYYPIKHWRII</sequence>
<evidence type="ECO:0000256" key="7">
    <source>
        <dbReference type="RuleBase" id="RU362042"/>
    </source>
</evidence>
<keyword evidence="7" id="KW-0645">Protease</keyword>
<keyword evidence="7" id="KW-1133">Transmembrane helix</keyword>
<dbReference type="RefSeq" id="WP_173102746.1">
    <property type="nucleotide sequence ID" value="NZ_AP022822.1"/>
</dbReference>
<name>A0A679IAZ1_9ENTE</name>
<dbReference type="PROSITE" id="PS00760">
    <property type="entry name" value="SPASE_I_2"/>
    <property type="match status" value="1"/>
</dbReference>
<proteinExistence type="inferred from homology"/>
<dbReference type="EC" id="3.4.21.89" evidence="4 7"/>
<keyword evidence="5 7" id="KW-0378">Hydrolase</keyword>
<dbReference type="InterPro" id="IPR019758">
    <property type="entry name" value="Pept_S26A_signal_pept_1_CS"/>
</dbReference>
<dbReference type="GO" id="GO:0009003">
    <property type="term" value="F:signal peptidase activity"/>
    <property type="evidence" value="ECO:0007669"/>
    <property type="project" value="UniProtKB-EC"/>
</dbReference>
<comment type="catalytic activity">
    <reaction evidence="1 7">
        <text>Cleavage of hydrophobic, N-terminal signal or leader sequences from secreted and periplasmic proteins.</text>
        <dbReference type="EC" id="3.4.21.89"/>
    </reaction>
</comment>
<feature type="transmembrane region" description="Helical" evidence="7">
    <location>
        <begin position="12"/>
        <end position="31"/>
    </location>
</feature>
<keyword evidence="7" id="KW-0472">Membrane</keyword>
<dbReference type="NCBIfam" id="TIGR02227">
    <property type="entry name" value="sigpep_I_bact"/>
    <property type="match status" value="1"/>
</dbReference>
<dbReference type="SUPFAM" id="SSF51306">
    <property type="entry name" value="LexA/Signal peptidase"/>
    <property type="match status" value="1"/>
</dbReference>
<keyword evidence="7" id="KW-0812">Transmembrane</keyword>
<dbReference type="InterPro" id="IPR036286">
    <property type="entry name" value="LexA/Signal_pep-like_sf"/>
</dbReference>
<dbReference type="InterPro" id="IPR000223">
    <property type="entry name" value="Pept_S26A_signal_pept_1"/>
</dbReference>
<feature type="domain" description="Peptidase S26" evidence="8">
    <location>
        <begin position="11"/>
        <end position="171"/>
    </location>
</feature>
<dbReference type="InterPro" id="IPR019533">
    <property type="entry name" value="Peptidase_S26"/>
</dbReference>
<dbReference type="InterPro" id="IPR019757">
    <property type="entry name" value="Pept_S26A_signal_pept_1_Lys-AS"/>
</dbReference>
<dbReference type="PRINTS" id="PR00727">
    <property type="entry name" value="LEADERPTASE"/>
</dbReference>
<dbReference type="PANTHER" id="PTHR43390">
    <property type="entry name" value="SIGNAL PEPTIDASE I"/>
    <property type="match status" value="1"/>
</dbReference>
<dbReference type="EMBL" id="AP022822">
    <property type="protein sequence ID" value="BCA85473.1"/>
    <property type="molecule type" value="Genomic_DNA"/>
</dbReference>
<dbReference type="Pfam" id="PF10502">
    <property type="entry name" value="Peptidase_S26"/>
    <property type="match status" value="1"/>
</dbReference>
<dbReference type="GO" id="GO:0006465">
    <property type="term" value="P:signal peptide processing"/>
    <property type="evidence" value="ECO:0007669"/>
    <property type="project" value="InterPro"/>
</dbReference>
<organism evidence="9 10">
    <name type="scientific">Enterococcus saigonensis</name>
    <dbReference type="NCBI Taxonomy" id="1805431"/>
    <lineage>
        <taxon>Bacteria</taxon>
        <taxon>Bacillati</taxon>
        <taxon>Bacillota</taxon>
        <taxon>Bacilli</taxon>
        <taxon>Lactobacillales</taxon>
        <taxon>Enterococcaceae</taxon>
        <taxon>Enterococcus</taxon>
    </lineage>
</organism>
<reference evidence="9 10" key="1">
    <citation type="submission" date="2020-02" db="EMBL/GenBank/DDBJ databases">
        <title>Characterization of vanA genotype vancomycin-resistant Enterococcus saigonensis VE80.</title>
        <authorList>
            <person name="Harada T."/>
            <person name="Motooka D."/>
            <person name="Nakamura S."/>
            <person name="Yamamoto Y."/>
            <person name="Kawahara R."/>
            <person name="Kawatsu K."/>
        </authorList>
    </citation>
    <scope>NUCLEOTIDE SEQUENCE [LARGE SCALE GENOMIC DNA]</scope>
    <source>
        <strain evidence="9 10">VE80</strain>
    </source>
</reference>
<evidence type="ECO:0000313" key="10">
    <source>
        <dbReference type="Proteomes" id="UP000502998"/>
    </source>
</evidence>
<evidence type="ECO:0000313" key="9">
    <source>
        <dbReference type="EMBL" id="BCA85473.1"/>
    </source>
</evidence>
<evidence type="ECO:0000256" key="2">
    <source>
        <dbReference type="ARBA" id="ARBA00004401"/>
    </source>
</evidence>
<evidence type="ECO:0000256" key="5">
    <source>
        <dbReference type="ARBA" id="ARBA00022801"/>
    </source>
</evidence>
<gene>
    <name evidence="9" type="primary">lepB</name>
    <name evidence="9" type="ORF">EsVE80_09960</name>
</gene>
<dbReference type="Proteomes" id="UP000502998">
    <property type="component" value="Chromosome"/>
</dbReference>
<dbReference type="GO" id="GO:0004252">
    <property type="term" value="F:serine-type endopeptidase activity"/>
    <property type="evidence" value="ECO:0007669"/>
    <property type="project" value="InterPro"/>
</dbReference>
<protein>
    <recommendedName>
        <fullName evidence="4 7">Signal peptidase I</fullName>
        <ecNumber evidence="4 7">3.4.21.89</ecNumber>
    </recommendedName>
</protein>
<evidence type="ECO:0000259" key="8">
    <source>
        <dbReference type="Pfam" id="PF10502"/>
    </source>
</evidence>
<evidence type="ECO:0000256" key="1">
    <source>
        <dbReference type="ARBA" id="ARBA00000677"/>
    </source>
</evidence>
<dbReference type="AlphaFoldDB" id="A0A679IAZ1"/>
<comment type="similarity">
    <text evidence="3 7">Belongs to the peptidase S26 family.</text>
</comment>
<feature type="active site" evidence="6">
    <location>
        <position position="39"/>
    </location>
</feature>
<evidence type="ECO:0000256" key="4">
    <source>
        <dbReference type="ARBA" id="ARBA00013208"/>
    </source>
</evidence>
<feature type="active site" evidence="6">
    <location>
        <position position="76"/>
    </location>
</feature>
<comment type="subcellular location">
    <subcellularLocation>
        <location evidence="2">Cell membrane</location>
        <topology evidence="2">Single-pass type II membrane protein</topology>
    </subcellularLocation>
    <subcellularLocation>
        <location evidence="7">Membrane</location>
        <topology evidence="7">Single-pass type II membrane protein</topology>
    </subcellularLocation>
</comment>
<dbReference type="CDD" id="cd06530">
    <property type="entry name" value="S26_SPase_I"/>
    <property type="match status" value="1"/>
</dbReference>
<evidence type="ECO:0000256" key="6">
    <source>
        <dbReference type="PIRSR" id="PIRSR600223-1"/>
    </source>
</evidence>
<accession>A0A679IAZ1</accession>
<dbReference type="GO" id="GO:0005886">
    <property type="term" value="C:plasma membrane"/>
    <property type="evidence" value="ECO:0007669"/>
    <property type="project" value="UniProtKB-SubCell"/>
</dbReference>
<dbReference type="KEGG" id="esg:EsVE80_09960"/>
<dbReference type="Gene3D" id="2.10.109.10">
    <property type="entry name" value="Umud Fragment, subunit A"/>
    <property type="match status" value="1"/>
</dbReference>
<dbReference type="PANTHER" id="PTHR43390:SF1">
    <property type="entry name" value="CHLOROPLAST PROCESSING PEPTIDASE"/>
    <property type="match status" value="1"/>
</dbReference>